<sequence>MRRQKKLAPKTFSKYEKSSKQTFRKEASMAWERPDFEEVNLSMEVTTYVFVA</sequence>
<proteinExistence type="inferred from homology"/>
<organism evidence="5 6">
    <name type="scientific">Candidatus Methylacidithermus pantelleriae</name>
    <dbReference type="NCBI Taxonomy" id="2744239"/>
    <lineage>
        <taxon>Bacteria</taxon>
        <taxon>Pseudomonadati</taxon>
        <taxon>Verrucomicrobiota</taxon>
        <taxon>Methylacidiphilae</taxon>
        <taxon>Methylacidiphilales</taxon>
        <taxon>Methylacidiphilaceae</taxon>
        <taxon>Candidatus Methylacidithermus</taxon>
    </lineage>
</organism>
<evidence type="ECO:0000256" key="3">
    <source>
        <dbReference type="ARBA" id="ARBA00015086"/>
    </source>
</evidence>
<evidence type="ECO:0000256" key="4">
    <source>
        <dbReference type="ARBA" id="ARBA00022905"/>
    </source>
</evidence>
<dbReference type="EMBL" id="CAJNOB010000015">
    <property type="protein sequence ID" value="CAF0697548.1"/>
    <property type="molecule type" value="Genomic_DNA"/>
</dbReference>
<keyword evidence="6" id="KW-1185">Reference proteome</keyword>
<comment type="pathway">
    <text evidence="1">Cofactor biosynthesis; pyrroloquinoline quinone biosynthesis.</text>
</comment>
<dbReference type="Pfam" id="PF08042">
    <property type="entry name" value="PqqA"/>
    <property type="match status" value="1"/>
</dbReference>
<comment type="similarity">
    <text evidence="2">Belongs to the PqqA family.</text>
</comment>
<accession>A0A8J2FNR5</accession>
<reference evidence="5" key="1">
    <citation type="submission" date="2021-02" db="EMBL/GenBank/DDBJ databases">
        <authorList>
            <person name="Cremers G."/>
            <person name="Picone N."/>
        </authorList>
    </citation>
    <scope>NUCLEOTIDE SEQUENCE</scope>
    <source>
        <strain evidence="5">PQ17</strain>
    </source>
</reference>
<dbReference type="InterPro" id="IPR011725">
    <property type="entry name" value="PQQ_synth_PqqA"/>
</dbReference>
<dbReference type="GO" id="GO:0018189">
    <property type="term" value="P:pyrroloquinoline quinone biosynthetic process"/>
    <property type="evidence" value="ECO:0007669"/>
    <property type="project" value="UniProtKB-UniPathway"/>
</dbReference>
<evidence type="ECO:0000256" key="2">
    <source>
        <dbReference type="ARBA" id="ARBA00009325"/>
    </source>
</evidence>
<dbReference type="NCBIfam" id="TIGR02107">
    <property type="entry name" value="PQQ_syn_pqqA"/>
    <property type="match status" value="1"/>
</dbReference>
<keyword evidence="4" id="KW-0884">PQQ biosynthesis</keyword>
<comment type="caution">
    <text evidence="5">The sequence shown here is derived from an EMBL/GenBank/DDBJ whole genome shotgun (WGS) entry which is preliminary data.</text>
</comment>
<gene>
    <name evidence="5" type="ORF">MPNT_220037</name>
</gene>
<dbReference type="UniPathway" id="UPA00539"/>
<evidence type="ECO:0000313" key="5">
    <source>
        <dbReference type="EMBL" id="CAF0697548.1"/>
    </source>
</evidence>
<evidence type="ECO:0000313" key="6">
    <source>
        <dbReference type="Proteomes" id="UP000663859"/>
    </source>
</evidence>
<dbReference type="AlphaFoldDB" id="A0A8J2FNR5"/>
<evidence type="ECO:0000256" key="1">
    <source>
        <dbReference type="ARBA" id="ARBA00004886"/>
    </source>
</evidence>
<protein>
    <recommendedName>
        <fullName evidence="3">Coenzyme PQQ synthesis protein A</fullName>
    </recommendedName>
</protein>
<dbReference type="Proteomes" id="UP000663859">
    <property type="component" value="Unassembled WGS sequence"/>
</dbReference>
<name>A0A8J2FNR5_9BACT</name>